<keyword evidence="5" id="KW-1185">Reference proteome</keyword>
<reference evidence="4 5" key="1">
    <citation type="submission" date="2024-09" db="EMBL/GenBank/DDBJ databases">
        <authorList>
            <person name="Sun Q."/>
            <person name="Mori K."/>
        </authorList>
    </citation>
    <scope>NUCLEOTIDE SEQUENCE [LARGE SCALE GENOMIC DNA]</scope>
    <source>
        <strain evidence="4 5">JCM 3323</strain>
    </source>
</reference>
<dbReference type="Gene3D" id="3.40.50.11750">
    <property type="entry name" value="HypD, alpha/beta domain 1"/>
    <property type="match status" value="2"/>
</dbReference>
<dbReference type="Gene3D" id="6.10.20.100">
    <property type="match status" value="1"/>
</dbReference>
<dbReference type="PIRSF" id="PIRSF005622">
    <property type="entry name" value="Hydrgn_mat_hypD"/>
    <property type="match status" value="1"/>
</dbReference>
<keyword evidence="3" id="KW-0408">Iron</keyword>
<dbReference type="InterPro" id="IPR042243">
    <property type="entry name" value="HypD_1"/>
</dbReference>
<comment type="similarity">
    <text evidence="1">Belongs to the HypD family.</text>
</comment>
<name>A0ABV5Q7S9_9ACTN</name>
<accession>A0ABV5Q7S9</accession>
<evidence type="ECO:0000256" key="2">
    <source>
        <dbReference type="ARBA" id="ARBA00022723"/>
    </source>
</evidence>
<evidence type="ECO:0000256" key="3">
    <source>
        <dbReference type="ARBA" id="ARBA00023004"/>
    </source>
</evidence>
<gene>
    <name evidence="4" type="primary">hypD</name>
    <name evidence="4" type="ORF">ACFFRN_33480</name>
</gene>
<comment type="caution">
    <text evidence="4">The sequence shown here is derived from an EMBL/GenBank/DDBJ whole genome shotgun (WGS) entry which is preliminary data.</text>
</comment>
<dbReference type="EMBL" id="JBHMCE010000011">
    <property type="protein sequence ID" value="MFB9531540.1"/>
    <property type="molecule type" value="Genomic_DNA"/>
</dbReference>
<dbReference type="InterPro" id="IPR042244">
    <property type="entry name" value="HypD_2_sf"/>
</dbReference>
<keyword evidence="2" id="KW-0479">Metal-binding</keyword>
<proteinExistence type="inferred from homology"/>
<dbReference type="InterPro" id="IPR002780">
    <property type="entry name" value="Hyd_form_HypD"/>
</dbReference>
<sequence>MRFVDEYRDAEKARALSAKIASLCEPGRAYKFMEVCGGHTHTIYKHGLEDYLPESITLVHGPGCPVCVIPMGRVDDAIHIAEQPEVIMTSFGDMMRVPGGRGSFFDSMAQGAAIRMVYSPLDALKVARQNPDKHVVFMAIGFETTAPSTAMTVLRAAAEGIGNFSIFCNHVTVIPAIKAILDSPDLRLDGFIGPGHVSTIIGCRPYEFIARDYGKPLVVAGFEPLDILQSIYMLLVQLAEGRSEVENQYARVVPWAGNLKALRVISEVMELRPYFEWRGLGFISHSALKVREKYAAFDAEQIFEIPGSRVADPKACQCGEVLKGVLKPWECKVFGTACTPETPIGTCMVSSEGACAAYYNFGRFSRERVREATR</sequence>
<dbReference type="Proteomes" id="UP001589646">
    <property type="component" value="Unassembled WGS sequence"/>
</dbReference>
<dbReference type="PANTHER" id="PTHR30149">
    <property type="entry name" value="HYDROGENASE PROTEIN ASSEMBLY PROTEIN HYPD"/>
    <property type="match status" value="1"/>
</dbReference>
<dbReference type="PANTHER" id="PTHR30149:SF0">
    <property type="entry name" value="HYDROGENASE MATURATION FACTOR HYPD"/>
    <property type="match status" value="1"/>
</dbReference>
<dbReference type="Pfam" id="PF01924">
    <property type="entry name" value="HypD"/>
    <property type="match status" value="1"/>
</dbReference>
<evidence type="ECO:0000313" key="5">
    <source>
        <dbReference type="Proteomes" id="UP001589646"/>
    </source>
</evidence>
<protein>
    <submittedName>
        <fullName evidence="4">Hydrogenase formation protein HypD</fullName>
    </submittedName>
</protein>
<organism evidence="4 5">
    <name type="scientific">Nonomuraea roseola</name>
    <dbReference type="NCBI Taxonomy" id="46179"/>
    <lineage>
        <taxon>Bacteria</taxon>
        <taxon>Bacillati</taxon>
        <taxon>Actinomycetota</taxon>
        <taxon>Actinomycetes</taxon>
        <taxon>Streptosporangiales</taxon>
        <taxon>Streptosporangiaceae</taxon>
        <taxon>Nonomuraea</taxon>
    </lineage>
</organism>
<evidence type="ECO:0000256" key="1">
    <source>
        <dbReference type="ARBA" id="ARBA00007888"/>
    </source>
</evidence>
<dbReference type="RefSeq" id="WP_346119285.1">
    <property type="nucleotide sequence ID" value="NZ_BAAAXC010000008.1"/>
</dbReference>
<dbReference type="NCBIfam" id="TIGR00075">
    <property type="entry name" value="hypD"/>
    <property type="match status" value="1"/>
</dbReference>
<evidence type="ECO:0000313" key="4">
    <source>
        <dbReference type="EMBL" id="MFB9531540.1"/>
    </source>
</evidence>